<reference evidence="1" key="2">
    <citation type="journal article" date="2023" name="BMC Genomics">
        <title>Pest status, molecular evolution, and epigenetic factors derived from the genome assembly of Frankliniella fusca, a thysanopteran phytovirus vector.</title>
        <authorList>
            <person name="Catto M.A."/>
            <person name="Labadie P.E."/>
            <person name="Jacobson A.L."/>
            <person name="Kennedy G.G."/>
            <person name="Srinivasan R."/>
            <person name="Hunt B.G."/>
        </authorList>
    </citation>
    <scope>NUCLEOTIDE SEQUENCE</scope>
    <source>
        <strain evidence="1">PL_HMW_Pooled</strain>
    </source>
</reference>
<keyword evidence="2" id="KW-1185">Reference proteome</keyword>
<name>A0AAE1LNB7_9NEOP</name>
<evidence type="ECO:0000313" key="2">
    <source>
        <dbReference type="Proteomes" id="UP001219518"/>
    </source>
</evidence>
<reference evidence="1" key="1">
    <citation type="submission" date="2021-07" db="EMBL/GenBank/DDBJ databases">
        <authorList>
            <person name="Catto M.A."/>
            <person name="Jacobson A."/>
            <person name="Kennedy G."/>
            <person name="Labadie P."/>
            <person name="Hunt B.G."/>
            <person name="Srinivasan R."/>
        </authorList>
    </citation>
    <scope>NUCLEOTIDE SEQUENCE</scope>
    <source>
        <strain evidence="1">PL_HMW_Pooled</strain>
        <tissue evidence="1">Head</tissue>
    </source>
</reference>
<dbReference type="EMBL" id="JAHWGI010001269">
    <property type="protein sequence ID" value="KAK3926631.1"/>
    <property type="molecule type" value="Genomic_DNA"/>
</dbReference>
<accession>A0AAE1LNB7</accession>
<sequence>DCRLLLEYGVDSFFVKALRSQEAILAASFAVFEDMDRGAKYTLKRMDAESGFLVNVSDYNSLKHNEKITMILKPPVVQVPLQPIAENAGREGEANTSGAEDDNLQANDVAVEPRIDIGVLPTIYPLPTFPPHLVRKIEILGRRINPETRKEIVTILRNDMMRYCCYVYPKNYEYQRVAEKLVSVYPSLQDFSWKFDLVNSFNKFRRSSGRSNPAIEECMTKLGYQSRKRPAGGARTDKAGDCAKRFCDPTCLDIPVEEGIDPDDGTTDEIVRLLIKEWEKNDPNAIKMYPPLKDPFHIFNALERFFNKNVVEMVKEYLTLERCDRAIRTLRTSTRAKDVTEAYLKMPNSEDLEVKRDYVLAALPALTSKEQLCKWILVGKEPKRVGAVIKVDSESSQWLDSNLSSYTIVLDGERFSGTREEFSVTEAVCCCMSLMFLFDLKFPLYVTGAWRFLAEHICGLPSSAKTVSPMTQLYINLFD</sequence>
<feature type="non-terminal residue" evidence="1">
    <location>
        <position position="1"/>
    </location>
</feature>
<proteinExistence type="predicted"/>
<comment type="caution">
    <text evidence="1">The sequence shown here is derived from an EMBL/GenBank/DDBJ whole genome shotgun (WGS) entry which is preliminary data.</text>
</comment>
<protein>
    <submittedName>
        <fullName evidence="1">60 kDa chaperonin 1</fullName>
    </submittedName>
</protein>
<evidence type="ECO:0000313" key="1">
    <source>
        <dbReference type="EMBL" id="KAK3926631.1"/>
    </source>
</evidence>
<dbReference type="Proteomes" id="UP001219518">
    <property type="component" value="Unassembled WGS sequence"/>
</dbReference>
<gene>
    <name evidence="1" type="ORF">KUF71_014967</name>
</gene>
<organism evidence="1 2">
    <name type="scientific">Frankliniella fusca</name>
    <dbReference type="NCBI Taxonomy" id="407009"/>
    <lineage>
        <taxon>Eukaryota</taxon>
        <taxon>Metazoa</taxon>
        <taxon>Ecdysozoa</taxon>
        <taxon>Arthropoda</taxon>
        <taxon>Hexapoda</taxon>
        <taxon>Insecta</taxon>
        <taxon>Pterygota</taxon>
        <taxon>Neoptera</taxon>
        <taxon>Paraneoptera</taxon>
        <taxon>Thysanoptera</taxon>
        <taxon>Terebrantia</taxon>
        <taxon>Thripoidea</taxon>
        <taxon>Thripidae</taxon>
        <taxon>Frankliniella</taxon>
    </lineage>
</organism>
<dbReference type="AlphaFoldDB" id="A0AAE1LNB7"/>